<sequence>MRIERIVLEDHGDIPLFRRNIIHDALTDADRSPGNALQAGDHPEKGRLAAPGGADQDHEFSVDNINIDAVNDRVRPKTLADVLNLN</sequence>
<organism evidence="2 3">
    <name type="scientific">Bradyrhizobium japonicum</name>
    <dbReference type="NCBI Taxonomy" id="375"/>
    <lineage>
        <taxon>Bacteria</taxon>
        <taxon>Pseudomonadati</taxon>
        <taxon>Pseudomonadota</taxon>
        <taxon>Alphaproteobacteria</taxon>
        <taxon>Hyphomicrobiales</taxon>
        <taxon>Nitrobacteraceae</taxon>
        <taxon>Bradyrhizobium</taxon>
    </lineage>
</organism>
<gene>
    <name evidence="2" type="ORF">ABIF63_003420</name>
</gene>
<name>A0ABV2RQW8_BRAJP</name>
<evidence type="ECO:0000313" key="3">
    <source>
        <dbReference type="Proteomes" id="UP001549291"/>
    </source>
</evidence>
<evidence type="ECO:0000256" key="1">
    <source>
        <dbReference type="SAM" id="MobiDB-lite"/>
    </source>
</evidence>
<keyword evidence="3" id="KW-1185">Reference proteome</keyword>
<proteinExistence type="predicted"/>
<evidence type="ECO:0000313" key="2">
    <source>
        <dbReference type="EMBL" id="MET4719314.1"/>
    </source>
</evidence>
<accession>A0ABV2RQW8</accession>
<reference evidence="2 3" key="1">
    <citation type="submission" date="2024-06" db="EMBL/GenBank/DDBJ databases">
        <title>Genomic Encyclopedia of Type Strains, Phase V (KMG-V): Genome sequencing to study the core and pangenomes of soil and plant-associated prokaryotes.</title>
        <authorList>
            <person name="Whitman W."/>
        </authorList>
    </citation>
    <scope>NUCLEOTIDE SEQUENCE [LARGE SCALE GENOMIC DNA]</scope>
    <source>
        <strain evidence="2 3">USDA 160</strain>
    </source>
</reference>
<comment type="caution">
    <text evidence="2">The sequence shown here is derived from an EMBL/GenBank/DDBJ whole genome shotgun (WGS) entry which is preliminary data.</text>
</comment>
<dbReference type="Proteomes" id="UP001549291">
    <property type="component" value="Unassembled WGS sequence"/>
</dbReference>
<feature type="region of interest" description="Disordered" evidence="1">
    <location>
        <begin position="28"/>
        <end position="59"/>
    </location>
</feature>
<protein>
    <submittedName>
        <fullName evidence="2">Uncharacterized protein</fullName>
    </submittedName>
</protein>
<dbReference type="EMBL" id="JBEPTQ010000002">
    <property type="protein sequence ID" value="MET4719314.1"/>
    <property type="molecule type" value="Genomic_DNA"/>
</dbReference>